<sequence>MVLGSASATVSHSESSSEAMQKMSNLDVEIRMSCVVVEIERPWLHAELFADAELDSGKFEISPGEDAPKLAFDQERNLEGKYQQFSACPSAFVVAADVELSMSFVYTYHPGIRKSLMQTHKFSGDTASLESAVSASSTSANVSIGYGPFALSDSHSSSKSKPRTKMESTANGCRIFVQVPQIVGWVQTLLPRLLKPKDGIGTITVLFN</sequence>
<proteinExistence type="predicted"/>
<dbReference type="AlphaFoldDB" id="A0A8H4L462"/>
<organism evidence="1 2">
    <name type="scientific">Fusarium albosuccineum</name>
    <dbReference type="NCBI Taxonomy" id="1237068"/>
    <lineage>
        <taxon>Eukaryota</taxon>
        <taxon>Fungi</taxon>
        <taxon>Dikarya</taxon>
        <taxon>Ascomycota</taxon>
        <taxon>Pezizomycotina</taxon>
        <taxon>Sordariomycetes</taxon>
        <taxon>Hypocreomycetidae</taxon>
        <taxon>Hypocreales</taxon>
        <taxon>Nectriaceae</taxon>
        <taxon>Fusarium</taxon>
        <taxon>Fusarium decemcellulare species complex</taxon>
    </lineage>
</organism>
<comment type="caution">
    <text evidence="1">The sequence shown here is derived from an EMBL/GenBank/DDBJ whole genome shotgun (WGS) entry which is preliminary data.</text>
</comment>
<dbReference type="Proteomes" id="UP000554235">
    <property type="component" value="Unassembled WGS sequence"/>
</dbReference>
<name>A0A8H4L462_9HYPO</name>
<dbReference type="EMBL" id="JAADYS010001828">
    <property type="protein sequence ID" value="KAF4460909.1"/>
    <property type="molecule type" value="Genomic_DNA"/>
</dbReference>
<dbReference type="OrthoDB" id="3261350at2759"/>
<evidence type="ECO:0000313" key="1">
    <source>
        <dbReference type="EMBL" id="KAF4460909.1"/>
    </source>
</evidence>
<evidence type="ECO:0000313" key="2">
    <source>
        <dbReference type="Proteomes" id="UP000554235"/>
    </source>
</evidence>
<protein>
    <submittedName>
        <fullName evidence="1">Uncharacterized protein</fullName>
    </submittedName>
</protein>
<keyword evidence="2" id="KW-1185">Reference proteome</keyword>
<reference evidence="1 2" key="1">
    <citation type="submission" date="2020-01" db="EMBL/GenBank/DDBJ databases">
        <title>Identification and distribution of gene clusters putatively required for synthesis of sphingolipid metabolism inhibitors in phylogenetically diverse species of the filamentous fungus Fusarium.</title>
        <authorList>
            <person name="Kim H.-S."/>
            <person name="Busman M."/>
            <person name="Brown D.W."/>
            <person name="Divon H."/>
            <person name="Uhlig S."/>
            <person name="Proctor R.H."/>
        </authorList>
    </citation>
    <scope>NUCLEOTIDE SEQUENCE [LARGE SCALE GENOMIC DNA]</scope>
    <source>
        <strain evidence="1 2">NRRL 20459</strain>
    </source>
</reference>
<accession>A0A8H4L462</accession>
<gene>
    <name evidence="1" type="ORF">FALBO_12292</name>
</gene>